<reference evidence="1 2" key="1">
    <citation type="journal article" date="2020" name="Cell">
        <title>Large-Scale Comparative Analyses of Tick Genomes Elucidate Their Genetic Diversity and Vector Capacities.</title>
        <authorList>
            <consortium name="Tick Genome and Microbiome Consortium (TIGMIC)"/>
            <person name="Jia N."/>
            <person name="Wang J."/>
            <person name="Shi W."/>
            <person name="Du L."/>
            <person name="Sun Y."/>
            <person name="Zhan W."/>
            <person name="Jiang J.F."/>
            <person name="Wang Q."/>
            <person name="Zhang B."/>
            <person name="Ji P."/>
            <person name="Bell-Sakyi L."/>
            <person name="Cui X.M."/>
            <person name="Yuan T.T."/>
            <person name="Jiang B.G."/>
            <person name="Yang W.F."/>
            <person name="Lam T.T."/>
            <person name="Chang Q.C."/>
            <person name="Ding S.J."/>
            <person name="Wang X.J."/>
            <person name="Zhu J.G."/>
            <person name="Ruan X.D."/>
            <person name="Zhao L."/>
            <person name="Wei J.T."/>
            <person name="Ye R.Z."/>
            <person name="Que T.C."/>
            <person name="Du C.H."/>
            <person name="Zhou Y.H."/>
            <person name="Cheng J.X."/>
            <person name="Dai P.F."/>
            <person name="Guo W.B."/>
            <person name="Han X.H."/>
            <person name="Huang E.J."/>
            <person name="Li L.F."/>
            <person name="Wei W."/>
            <person name="Gao Y.C."/>
            <person name="Liu J.Z."/>
            <person name="Shao H.Z."/>
            <person name="Wang X."/>
            <person name="Wang C.C."/>
            <person name="Yang T.C."/>
            <person name="Huo Q.B."/>
            <person name="Li W."/>
            <person name="Chen H.Y."/>
            <person name="Chen S.E."/>
            <person name="Zhou L.G."/>
            <person name="Ni X.B."/>
            <person name="Tian J.H."/>
            <person name="Sheng Y."/>
            <person name="Liu T."/>
            <person name="Pan Y.S."/>
            <person name="Xia L.Y."/>
            <person name="Li J."/>
            <person name="Zhao F."/>
            <person name="Cao W.C."/>
        </authorList>
    </citation>
    <scope>NUCLEOTIDE SEQUENCE [LARGE SCALE GENOMIC DNA]</scope>
    <source>
        <strain evidence="1">Iper-2018</strain>
    </source>
</reference>
<organism evidence="1 2">
    <name type="scientific">Ixodes persulcatus</name>
    <name type="common">Taiga tick</name>
    <dbReference type="NCBI Taxonomy" id="34615"/>
    <lineage>
        <taxon>Eukaryota</taxon>
        <taxon>Metazoa</taxon>
        <taxon>Ecdysozoa</taxon>
        <taxon>Arthropoda</taxon>
        <taxon>Chelicerata</taxon>
        <taxon>Arachnida</taxon>
        <taxon>Acari</taxon>
        <taxon>Parasitiformes</taxon>
        <taxon>Ixodida</taxon>
        <taxon>Ixodoidea</taxon>
        <taxon>Ixodidae</taxon>
        <taxon>Ixodinae</taxon>
        <taxon>Ixodes</taxon>
    </lineage>
</organism>
<evidence type="ECO:0000313" key="2">
    <source>
        <dbReference type="Proteomes" id="UP000805193"/>
    </source>
</evidence>
<protein>
    <submittedName>
        <fullName evidence="1">Uncharacterized protein</fullName>
    </submittedName>
</protein>
<comment type="caution">
    <text evidence="1">The sequence shown here is derived from an EMBL/GenBank/DDBJ whole genome shotgun (WGS) entry which is preliminary data.</text>
</comment>
<accession>A0AC60NYY3</accession>
<proteinExistence type="predicted"/>
<gene>
    <name evidence="1" type="ORF">HPB47_010501</name>
</gene>
<keyword evidence="2" id="KW-1185">Reference proteome</keyword>
<evidence type="ECO:0000313" key="1">
    <source>
        <dbReference type="EMBL" id="KAG0412361.1"/>
    </source>
</evidence>
<name>A0AC60NYY3_IXOPE</name>
<sequence length="258" mass="27475">MTGSKDVCGKCSAQFFGRQQFLACSGICKRRFHSKCLNAEGDDYGFYMSSGVSTYKCASCTKRRDPDGAGILDSEPTVVSVSADGKDRVGPDATGQCACGLGGLVTALVRKVDQLLSTVQFLRDDNAALRGDLQKLSLRLSELTLAAPDAIDSSETTESRRTYVKVARSAVSSVRRPQSRDKVAAPSSAGHRQNAAGPPTPAAPSSGDLEQAEALDQPGDGYKEWVPARTHLCLLCLDHLPDVPCSPRGCIRLLHVKS</sequence>
<dbReference type="Proteomes" id="UP000805193">
    <property type="component" value="Unassembled WGS sequence"/>
</dbReference>
<dbReference type="EMBL" id="JABSTQ010011355">
    <property type="protein sequence ID" value="KAG0412361.1"/>
    <property type="molecule type" value="Genomic_DNA"/>
</dbReference>